<evidence type="ECO:0000313" key="1">
    <source>
        <dbReference type="EMBL" id="KAL2739912.1"/>
    </source>
</evidence>
<name>A0ABD2C4F4_VESMC</name>
<comment type="caution">
    <text evidence="1">The sequence shown here is derived from an EMBL/GenBank/DDBJ whole genome shotgun (WGS) entry which is preliminary data.</text>
</comment>
<accession>A0ABD2C4F4</accession>
<organism evidence="1 2">
    <name type="scientific">Vespula maculifrons</name>
    <name type="common">Eastern yellow jacket</name>
    <name type="synonym">Wasp</name>
    <dbReference type="NCBI Taxonomy" id="7453"/>
    <lineage>
        <taxon>Eukaryota</taxon>
        <taxon>Metazoa</taxon>
        <taxon>Ecdysozoa</taxon>
        <taxon>Arthropoda</taxon>
        <taxon>Hexapoda</taxon>
        <taxon>Insecta</taxon>
        <taxon>Pterygota</taxon>
        <taxon>Neoptera</taxon>
        <taxon>Endopterygota</taxon>
        <taxon>Hymenoptera</taxon>
        <taxon>Apocrita</taxon>
        <taxon>Aculeata</taxon>
        <taxon>Vespoidea</taxon>
        <taxon>Vespidae</taxon>
        <taxon>Vespinae</taxon>
        <taxon>Vespula</taxon>
    </lineage>
</organism>
<dbReference type="Proteomes" id="UP001607303">
    <property type="component" value="Unassembled WGS sequence"/>
</dbReference>
<proteinExistence type="predicted"/>
<protein>
    <submittedName>
        <fullName evidence="1">Uncharacterized protein</fullName>
    </submittedName>
</protein>
<evidence type="ECO:0000313" key="2">
    <source>
        <dbReference type="Proteomes" id="UP001607303"/>
    </source>
</evidence>
<reference evidence="1 2" key="1">
    <citation type="journal article" date="2024" name="Ann. Entomol. Soc. Am.">
        <title>Genomic analyses of the southern and eastern yellowjacket wasps (Hymenoptera: Vespidae) reveal evolutionary signatures of social life.</title>
        <authorList>
            <person name="Catto M.A."/>
            <person name="Caine P.B."/>
            <person name="Orr S.E."/>
            <person name="Hunt B.G."/>
            <person name="Goodisman M.A.D."/>
        </authorList>
    </citation>
    <scope>NUCLEOTIDE SEQUENCE [LARGE SCALE GENOMIC DNA]</scope>
    <source>
        <strain evidence="1">232</strain>
        <tissue evidence="1">Head and thorax</tissue>
    </source>
</reference>
<keyword evidence="2" id="KW-1185">Reference proteome</keyword>
<gene>
    <name evidence="1" type="ORF">V1477_011301</name>
</gene>
<dbReference type="EMBL" id="JAYRBN010000061">
    <property type="protein sequence ID" value="KAL2739912.1"/>
    <property type="molecule type" value="Genomic_DNA"/>
</dbReference>
<dbReference type="AlphaFoldDB" id="A0ABD2C4F4"/>
<sequence length="182" mass="20983">MYSREFSTKQPPIWTEENIETVAGRSTSQVETIKIVVSIKQRNQKGVSMKFMRLRCVITNFYKALWAKKLSNGNLRRISATLTFSRENPRIKFWKRRDAFGNGRKRDETKREKLDPSRQDLSRQDFRVKAASSLKVELGIWMSPRALTRVNIVVSQILSQSTSFGVSILSTRGIKILLTVKS</sequence>